<gene>
    <name evidence="2" type="ORF">BCM02_103133</name>
</gene>
<dbReference type="InterPro" id="IPR035324">
    <property type="entry name" value="DUF5381"/>
</dbReference>
<keyword evidence="1" id="KW-0472">Membrane</keyword>
<name>A0A5S5CAN8_9BACL</name>
<organism evidence="2 3">
    <name type="scientific">Paenibacillus methanolicus</name>
    <dbReference type="NCBI Taxonomy" id="582686"/>
    <lineage>
        <taxon>Bacteria</taxon>
        <taxon>Bacillati</taxon>
        <taxon>Bacillota</taxon>
        <taxon>Bacilli</taxon>
        <taxon>Bacillales</taxon>
        <taxon>Paenibacillaceae</taxon>
        <taxon>Paenibacillus</taxon>
    </lineage>
</organism>
<dbReference type="OrthoDB" id="2855047at2"/>
<evidence type="ECO:0000256" key="1">
    <source>
        <dbReference type="SAM" id="Phobius"/>
    </source>
</evidence>
<protein>
    <recommendedName>
        <fullName evidence="4">PH (Pleckstrin Homology) domain-containing protein</fullName>
    </recommendedName>
</protein>
<dbReference type="EMBL" id="VNHS01000003">
    <property type="protein sequence ID" value="TYP76471.1"/>
    <property type="molecule type" value="Genomic_DNA"/>
</dbReference>
<dbReference type="Proteomes" id="UP000323257">
    <property type="component" value="Unassembled WGS sequence"/>
</dbReference>
<keyword evidence="1" id="KW-1133">Transmembrane helix</keyword>
<evidence type="ECO:0000313" key="3">
    <source>
        <dbReference type="Proteomes" id="UP000323257"/>
    </source>
</evidence>
<dbReference type="RefSeq" id="WP_148928892.1">
    <property type="nucleotide sequence ID" value="NZ_VNHS01000003.1"/>
</dbReference>
<feature type="transmembrane region" description="Helical" evidence="1">
    <location>
        <begin position="47"/>
        <end position="75"/>
    </location>
</feature>
<keyword evidence="1" id="KW-0812">Transmembrane</keyword>
<keyword evidence="3" id="KW-1185">Reference proteome</keyword>
<sequence length="176" mass="19731">MSSNLRETEHGVEVIPSKYEAGCLITGAGFMFAASAVVLFFARDFNIVKGILAAVVGLTGTIFFGGALVQALIILAGRRPLFEIRGGFLRRKEREVALSDIDEITFGWHVYRPTGMVFADLVVRTVQNRRYFFNTYNMVSEKEIDKLVRVYILPYATAACRKKWEEQAGISPESRP</sequence>
<proteinExistence type="predicted"/>
<evidence type="ECO:0008006" key="4">
    <source>
        <dbReference type="Google" id="ProtNLM"/>
    </source>
</evidence>
<reference evidence="2 3" key="1">
    <citation type="submission" date="2019-07" db="EMBL/GenBank/DDBJ databases">
        <title>Genomic Encyclopedia of Type Strains, Phase III (KMG-III): the genomes of soil and plant-associated and newly described type strains.</title>
        <authorList>
            <person name="Whitman W."/>
        </authorList>
    </citation>
    <scope>NUCLEOTIDE SEQUENCE [LARGE SCALE GENOMIC DNA]</scope>
    <source>
        <strain evidence="2 3">BL24</strain>
    </source>
</reference>
<accession>A0A5S5CAN8</accession>
<dbReference type="AlphaFoldDB" id="A0A5S5CAN8"/>
<dbReference type="Pfam" id="PF17353">
    <property type="entry name" value="DUF5381"/>
    <property type="match status" value="1"/>
</dbReference>
<feature type="transmembrane region" description="Helical" evidence="1">
    <location>
        <begin position="21"/>
        <end position="41"/>
    </location>
</feature>
<evidence type="ECO:0000313" key="2">
    <source>
        <dbReference type="EMBL" id="TYP76471.1"/>
    </source>
</evidence>
<comment type="caution">
    <text evidence="2">The sequence shown here is derived from an EMBL/GenBank/DDBJ whole genome shotgun (WGS) entry which is preliminary data.</text>
</comment>